<evidence type="ECO:0000256" key="3">
    <source>
        <dbReference type="ARBA" id="ARBA00022806"/>
    </source>
</evidence>
<dbReference type="Gene3D" id="3.40.50.300">
    <property type="entry name" value="P-loop containing nucleotide triphosphate hydrolases"/>
    <property type="match status" value="3"/>
</dbReference>
<name>A0A518ATI7_9BACT</name>
<dbReference type="GO" id="GO:0005524">
    <property type="term" value="F:ATP binding"/>
    <property type="evidence" value="ECO:0007669"/>
    <property type="project" value="UniProtKB-KW"/>
</dbReference>
<dbReference type="GO" id="GO:0043138">
    <property type="term" value="F:3'-5' DNA helicase activity"/>
    <property type="evidence" value="ECO:0007669"/>
    <property type="project" value="TreeGrafter"/>
</dbReference>
<evidence type="ECO:0000256" key="5">
    <source>
        <dbReference type="ARBA" id="ARBA00023125"/>
    </source>
</evidence>
<keyword evidence="4" id="KW-0067">ATP-binding</keyword>
<evidence type="ECO:0000256" key="7">
    <source>
        <dbReference type="SAM" id="MobiDB-lite"/>
    </source>
</evidence>
<keyword evidence="2 10" id="KW-0378">Hydrolase</keyword>
<dbReference type="Proteomes" id="UP000315750">
    <property type="component" value="Chromosome"/>
</dbReference>
<dbReference type="InterPro" id="IPR027417">
    <property type="entry name" value="P-loop_NTPase"/>
</dbReference>
<dbReference type="SUPFAM" id="SSF52540">
    <property type="entry name" value="P-loop containing nucleoside triphosphate hydrolases"/>
    <property type="match status" value="1"/>
</dbReference>
<dbReference type="Gene3D" id="1.10.10.160">
    <property type="match status" value="1"/>
</dbReference>
<reference evidence="10 11" key="1">
    <citation type="submission" date="2019-02" db="EMBL/GenBank/DDBJ databases">
        <title>Deep-cultivation of Planctomycetes and their phenomic and genomic characterization uncovers novel biology.</title>
        <authorList>
            <person name="Wiegand S."/>
            <person name="Jogler M."/>
            <person name="Boedeker C."/>
            <person name="Pinto D."/>
            <person name="Vollmers J."/>
            <person name="Rivas-Marin E."/>
            <person name="Kohn T."/>
            <person name="Peeters S.H."/>
            <person name="Heuer A."/>
            <person name="Rast P."/>
            <person name="Oberbeckmann S."/>
            <person name="Bunk B."/>
            <person name="Jeske O."/>
            <person name="Meyerdierks A."/>
            <person name="Storesund J.E."/>
            <person name="Kallscheuer N."/>
            <person name="Luecker S."/>
            <person name="Lage O.M."/>
            <person name="Pohl T."/>
            <person name="Merkel B.J."/>
            <person name="Hornburger P."/>
            <person name="Mueller R.-W."/>
            <person name="Bruemmer F."/>
            <person name="Labrenz M."/>
            <person name="Spormann A.M."/>
            <person name="Op den Camp H."/>
            <person name="Overmann J."/>
            <person name="Amann R."/>
            <person name="Jetten M.S.M."/>
            <person name="Mascher T."/>
            <person name="Medema M.H."/>
            <person name="Devos D.P."/>
            <person name="Kaster A.-K."/>
            <person name="Ovreas L."/>
            <person name="Rohde M."/>
            <person name="Galperin M.Y."/>
            <person name="Jogler C."/>
        </authorList>
    </citation>
    <scope>NUCLEOTIDE SEQUENCE [LARGE SCALE GENOMIC DNA]</scope>
    <source>
        <strain evidence="10 11">Pan181</strain>
    </source>
</reference>
<dbReference type="PANTHER" id="PTHR11070">
    <property type="entry name" value="UVRD / RECB / PCRA DNA HELICASE FAMILY MEMBER"/>
    <property type="match status" value="1"/>
</dbReference>
<evidence type="ECO:0000256" key="4">
    <source>
        <dbReference type="ARBA" id="ARBA00022840"/>
    </source>
</evidence>
<dbReference type="InterPro" id="IPR000212">
    <property type="entry name" value="DNA_helicase_UvrD/REP"/>
</dbReference>
<dbReference type="Gene3D" id="3.90.320.10">
    <property type="match status" value="1"/>
</dbReference>
<dbReference type="Pfam" id="PF21445">
    <property type="entry name" value="ADDB_N"/>
    <property type="match status" value="1"/>
</dbReference>
<evidence type="ECO:0000259" key="8">
    <source>
        <dbReference type="Pfam" id="PF12705"/>
    </source>
</evidence>
<keyword evidence="11" id="KW-1185">Reference proteome</keyword>
<organism evidence="10 11">
    <name type="scientific">Aeoliella mucimassa</name>
    <dbReference type="NCBI Taxonomy" id="2527972"/>
    <lineage>
        <taxon>Bacteria</taxon>
        <taxon>Pseudomonadati</taxon>
        <taxon>Planctomycetota</taxon>
        <taxon>Planctomycetia</taxon>
        <taxon>Pirellulales</taxon>
        <taxon>Lacipirellulaceae</taxon>
        <taxon>Aeoliella</taxon>
    </lineage>
</organism>
<accession>A0A518ATI7</accession>
<evidence type="ECO:0000313" key="10">
    <source>
        <dbReference type="EMBL" id="QDU58041.1"/>
    </source>
</evidence>
<dbReference type="RefSeq" id="WP_145249557.1">
    <property type="nucleotide sequence ID" value="NZ_CP036278.1"/>
</dbReference>
<dbReference type="GO" id="GO:0003677">
    <property type="term" value="F:DNA binding"/>
    <property type="evidence" value="ECO:0007669"/>
    <property type="project" value="UniProtKB-KW"/>
</dbReference>
<keyword evidence="1" id="KW-0547">Nucleotide-binding</keyword>
<dbReference type="AlphaFoldDB" id="A0A518ATI7"/>
<dbReference type="Pfam" id="PF12705">
    <property type="entry name" value="PDDEXK_1"/>
    <property type="match status" value="1"/>
</dbReference>
<proteinExistence type="predicted"/>
<feature type="region of interest" description="Disordered" evidence="7">
    <location>
        <begin position="922"/>
        <end position="943"/>
    </location>
</feature>
<dbReference type="EMBL" id="CP036278">
    <property type="protein sequence ID" value="QDU58041.1"/>
    <property type="molecule type" value="Genomic_DNA"/>
</dbReference>
<dbReference type="InterPro" id="IPR038726">
    <property type="entry name" value="PDDEXK_AddAB-type"/>
</dbReference>
<keyword evidence="5" id="KW-0238">DNA-binding</keyword>
<sequence length="1124" mass="124249">MSALSHSEATTAQLHLIEHPSRVPATRLLVGRYAASLSHARGARQVARLLWITPHRLSADAVRRQLVESNIDASLEPGIKTLSRLAESIVSMDPTAPAVVPNAASRWLVEQAIAELHQSGKLRVLAGVAQRSGLADAVEQMIGQLKTRGITAGRFATWAKHKRRSNRDRELAAVLSLYQQRLDEAHAADRFDLTRLAADCLASTKVEQRWDLVVVDGFASFAYYERQLLLHLAQRAGETYIALPTLDQAERRELVSTARRTKQWLVDEWPSLEVTEHRDPDASPSTALEHLADQVFVPPDQAAPPEQEALATLEQLQVISSADSYDEAVTIARRIKSLLNAKVSASEILVVVPNLQAERRRLDEVLQVYGVPASFTVPATLGEAPAIRALGSLLSITADDWPFRRVLALVSSGLFGLFDGELEEPPWRTLRGAAEWLVRDLQIATGRESLLRAVRAMAAASDKAKAAGERPSDRQAVAATTLTVFEKLNQACMALPSTASPREWVAACERLARAVGLVLEPRQPSAWQAVREAAAWIERVAVAASVPLPRWSASDWLAQLNDWAERVSLAKPLDEEGRVRVVPVSVARFAHARHVFVVGMDEQAFSSAIGGGGLYSEQRYDEMVAADSSGRAVSATPAHERTMQAFHSVVTAASESLTFSYAALDGSGQSTPASPMLIEACRTFGDQLLGLLEATPRISPLPPDGAMPSSFRDWRLSAVHEADQQSPKLLASLIGSELAEPMNRSLVDSLELLHHRARGDSFGPMEGVLSSEKVRRWFADRYGPDHQWSTSQLETYATCPYKFLMQNVLRIQPLGEATLAVDYGRRGSILHSVFSELHQRLDLIARDLLLSQHPEAEYEKHLASAIHLAKLDLTNFGLEGVLNELLVREITKWARKYREQHVEYDARSRDFDEPMRPTQFEWRFGKASRESDDEESEDSTDVPYTLDLGDGMQVLLGGRIDRLDTGKVHGTDVLQVIDYKSASKHPLKEEEMTSGRKLQPPLYALAAAELLSTREQPIVPLKAGYWVLRDKGFADHNTQELYVVQAGQVAATKDWQRLDEAIRERIRELVFGVRAAEFPMVNTDDKCTSACDLSHVCRVAQTRSLGKAWPPIQDDTQEATDGNA</sequence>
<evidence type="ECO:0000259" key="9">
    <source>
        <dbReference type="Pfam" id="PF21445"/>
    </source>
</evidence>
<dbReference type="InterPro" id="IPR011604">
    <property type="entry name" value="PDDEXK-like_dom_sf"/>
</dbReference>
<dbReference type="PANTHER" id="PTHR11070:SF2">
    <property type="entry name" value="ATP-DEPENDENT DNA HELICASE SRS2"/>
    <property type="match status" value="1"/>
</dbReference>
<keyword evidence="3 10" id="KW-0347">Helicase</keyword>
<protein>
    <recommendedName>
        <fullName evidence="6">DNA 3'-5' helicase II</fullName>
    </recommendedName>
</protein>
<feature type="compositionally biased region" description="Acidic residues" evidence="7">
    <location>
        <begin position="931"/>
        <end position="940"/>
    </location>
</feature>
<evidence type="ECO:0000256" key="2">
    <source>
        <dbReference type="ARBA" id="ARBA00022801"/>
    </source>
</evidence>
<feature type="domain" description="ATP-dependent helicase/deoxyribonuclease subunit B N-terminal" evidence="9">
    <location>
        <begin position="46"/>
        <end position="251"/>
    </location>
</feature>
<gene>
    <name evidence="10" type="primary">rexB</name>
    <name evidence="10" type="ORF">Pan181_42670</name>
</gene>
<evidence type="ECO:0000313" key="11">
    <source>
        <dbReference type="Proteomes" id="UP000315750"/>
    </source>
</evidence>
<dbReference type="KEGG" id="amuc:Pan181_42670"/>
<evidence type="ECO:0000256" key="6">
    <source>
        <dbReference type="ARBA" id="ARBA00034923"/>
    </source>
</evidence>
<evidence type="ECO:0000256" key="1">
    <source>
        <dbReference type="ARBA" id="ARBA00022741"/>
    </source>
</evidence>
<dbReference type="GO" id="GO:0000725">
    <property type="term" value="P:recombinational repair"/>
    <property type="evidence" value="ECO:0007669"/>
    <property type="project" value="TreeGrafter"/>
</dbReference>
<dbReference type="InterPro" id="IPR049035">
    <property type="entry name" value="ADDB_N"/>
</dbReference>
<feature type="domain" description="PD-(D/E)XK endonuclease-like" evidence="8">
    <location>
        <begin position="787"/>
        <end position="1098"/>
    </location>
</feature>
<dbReference type="InterPro" id="IPR013986">
    <property type="entry name" value="DExx_box_DNA_helicase_dom_sf"/>
</dbReference>
<dbReference type="GO" id="GO:0016787">
    <property type="term" value="F:hydrolase activity"/>
    <property type="evidence" value="ECO:0007669"/>
    <property type="project" value="UniProtKB-KW"/>
</dbReference>
<dbReference type="OrthoDB" id="5487982at2"/>